<sequence length="131" mass="15417">MDSPSDRQTDIKEFIVHIHRQLDILSRVMHESKQDYEQIRNESRIIETNNQEANNDITNRILDDVEKLEKEFKSLVSEEKSEISFLKQQITALNQEKMKLEQNILLLGTRVEEVERNIGIELSLPSIERAK</sequence>
<protein>
    <submittedName>
        <fullName evidence="2">Uncharacterized protein</fullName>
    </submittedName>
</protein>
<reference evidence="2 3" key="1">
    <citation type="submission" date="2016-11" db="EMBL/GenBank/DDBJ databases">
        <title>The macronuclear genome of Stentor coeruleus: a giant cell with tiny introns.</title>
        <authorList>
            <person name="Slabodnick M."/>
            <person name="Ruby J.G."/>
            <person name="Reiff S.B."/>
            <person name="Swart E.C."/>
            <person name="Gosai S."/>
            <person name="Prabakaran S."/>
            <person name="Witkowska E."/>
            <person name="Larue G.E."/>
            <person name="Fisher S."/>
            <person name="Freeman R.M."/>
            <person name="Gunawardena J."/>
            <person name="Chu W."/>
            <person name="Stover N.A."/>
            <person name="Gregory B.D."/>
            <person name="Nowacki M."/>
            <person name="Derisi J."/>
            <person name="Roy S.W."/>
            <person name="Marshall W.F."/>
            <person name="Sood P."/>
        </authorList>
    </citation>
    <scope>NUCLEOTIDE SEQUENCE [LARGE SCALE GENOMIC DNA]</scope>
    <source>
        <strain evidence="2">WM001</strain>
    </source>
</reference>
<dbReference type="OrthoDB" id="303362at2759"/>
<gene>
    <name evidence="2" type="ORF">SteCoe_689</name>
</gene>
<dbReference type="EMBL" id="MPUH01000007">
    <property type="protein sequence ID" value="OMJ95797.1"/>
    <property type="molecule type" value="Genomic_DNA"/>
</dbReference>
<dbReference type="Proteomes" id="UP000187209">
    <property type="component" value="Unassembled WGS sequence"/>
</dbReference>
<keyword evidence="1" id="KW-0175">Coiled coil</keyword>
<keyword evidence="3" id="KW-1185">Reference proteome</keyword>
<accession>A0A1R2D3F4</accession>
<organism evidence="2 3">
    <name type="scientific">Stentor coeruleus</name>
    <dbReference type="NCBI Taxonomy" id="5963"/>
    <lineage>
        <taxon>Eukaryota</taxon>
        <taxon>Sar</taxon>
        <taxon>Alveolata</taxon>
        <taxon>Ciliophora</taxon>
        <taxon>Postciliodesmatophora</taxon>
        <taxon>Heterotrichea</taxon>
        <taxon>Heterotrichida</taxon>
        <taxon>Stentoridae</taxon>
        <taxon>Stentor</taxon>
    </lineage>
</organism>
<name>A0A1R2D3F4_9CILI</name>
<evidence type="ECO:0000313" key="2">
    <source>
        <dbReference type="EMBL" id="OMJ95797.1"/>
    </source>
</evidence>
<evidence type="ECO:0000313" key="3">
    <source>
        <dbReference type="Proteomes" id="UP000187209"/>
    </source>
</evidence>
<proteinExistence type="predicted"/>
<dbReference type="AlphaFoldDB" id="A0A1R2D3F4"/>
<comment type="caution">
    <text evidence="2">The sequence shown here is derived from an EMBL/GenBank/DDBJ whole genome shotgun (WGS) entry which is preliminary data.</text>
</comment>
<feature type="coiled-coil region" evidence="1">
    <location>
        <begin position="22"/>
        <end position="117"/>
    </location>
</feature>
<evidence type="ECO:0000256" key="1">
    <source>
        <dbReference type="SAM" id="Coils"/>
    </source>
</evidence>